<dbReference type="PROSITE" id="PS50102">
    <property type="entry name" value="RRM"/>
    <property type="match status" value="1"/>
</dbReference>
<dbReference type="SMART" id="SM00360">
    <property type="entry name" value="RRM"/>
    <property type="match status" value="1"/>
</dbReference>
<dbReference type="KEGG" id="crq:GCK72_008508"/>
<dbReference type="STRING" id="31234.E3MXX9"/>
<accession>A0A260YT56</accession>
<dbReference type="SUPFAM" id="SSF54928">
    <property type="entry name" value="RNA-binding domain, RBD"/>
    <property type="match status" value="1"/>
</dbReference>
<dbReference type="CDD" id="cd12383">
    <property type="entry name" value="RRM_RBM42"/>
    <property type="match status" value="1"/>
</dbReference>
<proteinExistence type="predicted"/>
<gene>
    <name evidence="1" type="ORF">FL82_19826</name>
</gene>
<feature type="non-terminal residue" evidence="1">
    <location>
        <position position="1"/>
    </location>
</feature>
<dbReference type="InterPro" id="IPR034215">
    <property type="entry name" value="RBM42_RRM"/>
</dbReference>
<dbReference type="InterPro" id="IPR012677">
    <property type="entry name" value="Nucleotide-bd_a/b_plait_sf"/>
</dbReference>
<dbReference type="GO" id="GO:0003729">
    <property type="term" value="F:mRNA binding"/>
    <property type="evidence" value="ECO:0007669"/>
    <property type="project" value="InterPro"/>
</dbReference>
<reference evidence="1" key="1">
    <citation type="submission" date="2017-08" db="EMBL/GenBank/DDBJ databases">
        <authorList>
            <person name="de Groot N.N."/>
        </authorList>
    </citation>
    <scope>NUCLEOTIDE SEQUENCE [LARGE SCALE GENOMIC DNA]</scope>
    <source>
        <strain evidence="1">PX439</strain>
    </source>
</reference>
<dbReference type="InterPro" id="IPR000504">
    <property type="entry name" value="RRM_dom"/>
</dbReference>
<keyword evidence="2" id="KW-1185">Reference proteome</keyword>
<dbReference type="Proteomes" id="UP000216624">
    <property type="component" value="Unassembled WGS sequence"/>
</dbReference>
<dbReference type="OrthoDB" id="1749473at2759"/>
<dbReference type="PANTHER" id="PTHR47640:SF11">
    <property type="entry name" value="RNA-BINDING PROTEIN 42"/>
    <property type="match status" value="1"/>
</dbReference>
<dbReference type="CTD" id="9816978"/>
<dbReference type="PANTHER" id="PTHR47640">
    <property type="entry name" value="TRNA SELENOCYSTEINE 1-ASSOCIATED PROTEIN 1-RELATED-RELATED"/>
    <property type="match status" value="1"/>
</dbReference>
<sequence>MANLDDELALFESELAELEQTSSDATNTETHVGYDNATISAGPTSSESSAPPVSNPPVAPQPLLAPPPYVPLVASPFINPALGRLPTMPPVPPSLFMPPQLRGPPVMFAPRSLGIPAPATIEGAPALYETPAVNAIPQEFLRTQALQSDIDKMNFKKQTDPFKKKIKEQQAKKKFVRSGGGQVWEDPSLAEWDENDFRVFCGDLGNEVSDELLAKAFRKYPSFQKAKVVRESRTNKSKGYGFVSFRDSEDYVRAMREMDGKYVGNRPIKLRKSAWKERNIDVIKQKRKQKKELGIL</sequence>
<name>A0A260YT56_CAERE</name>
<dbReference type="OMA" id="AEWDEND"/>
<dbReference type="Gene3D" id="3.30.70.330">
    <property type="match status" value="1"/>
</dbReference>
<organism evidence="1 2">
    <name type="scientific">Caenorhabditis remanei</name>
    <name type="common">Caenorhabditis vulgaris</name>
    <dbReference type="NCBI Taxonomy" id="31234"/>
    <lineage>
        <taxon>Eukaryota</taxon>
        <taxon>Metazoa</taxon>
        <taxon>Ecdysozoa</taxon>
        <taxon>Nematoda</taxon>
        <taxon>Chromadorea</taxon>
        <taxon>Rhabditida</taxon>
        <taxon>Rhabditina</taxon>
        <taxon>Rhabditomorpha</taxon>
        <taxon>Rhabditoidea</taxon>
        <taxon>Rhabditidae</taxon>
        <taxon>Peloderinae</taxon>
        <taxon>Caenorhabditis</taxon>
    </lineage>
</organism>
<evidence type="ECO:0000313" key="2">
    <source>
        <dbReference type="Proteomes" id="UP000216624"/>
    </source>
</evidence>
<dbReference type="EMBL" id="NMWX01000784">
    <property type="protein sequence ID" value="OZF76586.1"/>
    <property type="molecule type" value="Genomic_DNA"/>
</dbReference>
<dbReference type="Pfam" id="PF00076">
    <property type="entry name" value="RRM_1"/>
    <property type="match status" value="1"/>
</dbReference>
<evidence type="ECO:0000313" key="1">
    <source>
        <dbReference type="EMBL" id="OZF76586.1"/>
    </source>
</evidence>
<dbReference type="eggNOG" id="KOG0226">
    <property type="taxonomic scope" value="Eukaryota"/>
</dbReference>
<comment type="caution">
    <text evidence="1">The sequence shown here is derived from an EMBL/GenBank/DDBJ whole genome shotgun (WGS) entry which is preliminary data.</text>
</comment>
<protein>
    <submittedName>
        <fullName evidence="1">Uncharacterized protein</fullName>
    </submittedName>
</protein>
<dbReference type="InterPro" id="IPR050825">
    <property type="entry name" value="RBM42_RBP45_47-like"/>
</dbReference>
<dbReference type="HOGENOM" id="CLU_036197_1_0_1"/>
<dbReference type="InterPro" id="IPR035979">
    <property type="entry name" value="RBD_domain_sf"/>
</dbReference>